<accession>A0A8G1RUJ3</accession>
<evidence type="ECO:0000256" key="1">
    <source>
        <dbReference type="SAM" id="MobiDB-lite"/>
    </source>
</evidence>
<protein>
    <submittedName>
        <fullName evidence="2">Uncharacterized protein</fullName>
    </submittedName>
</protein>
<dbReference type="OrthoDB" id="2896980at2759"/>
<gene>
    <name evidence="2" type="ORF">BO72DRAFT_459138</name>
</gene>
<dbReference type="GeneID" id="63863744"/>
<dbReference type="AlphaFoldDB" id="A0A8G1RUJ3"/>
<dbReference type="EMBL" id="KZ824645">
    <property type="protein sequence ID" value="RAK77016.1"/>
    <property type="molecule type" value="Genomic_DNA"/>
</dbReference>
<keyword evidence="3" id="KW-1185">Reference proteome</keyword>
<sequence length="308" mass="34220">MATTKTVEQAFHTGLPRCYTPTRYRPITKAPPLSTPEDGHVYKLIKWTPAQTYLDQARERYSALTTQDRSLRDAELPTLTLPELATAEDVGLMTEVNLIPGVKRLVEGSWLGGELAGRFTNGPWGEKLYVWTLRLAWGFSTDVAVLAIKPPNQVRGQDYFGVVGGERRRGGDNDDADNKNDNTKKNPFLTHGLQANAIPHTQQARKYGAEQGISHVALFDFQHLVLLDLDLDGAMRQKENPGDSDVIPDLLTVTYFDEQGRDLANGECFHMVLLGFVLSAMDRVPSLLQNQLKPGASETSAPYRVREA</sequence>
<feature type="region of interest" description="Disordered" evidence="1">
    <location>
        <begin position="163"/>
        <end position="185"/>
    </location>
</feature>
<proteinExistence type="predicted"/>
<evidence type="ECO:0000313" key="2">
    <source>
        <dbReference type="EMBL" id="RAK77016.1"/>
    </source>
</evidence>
<reference evidence="2 3" key="1">
    <citation type="submission" date="2018-02" db="EMBL/GenBank/DDBJ databases">
        <title>The genomes of Aspergillus section Nigri reveals drivers in fungal speciation.</title>
        <authorList>
            <consortium name="DOE Joint Genome Institute"/>
            <person name="Vesth T.C."/>
            <person name="Nybo J."/>
            <person name="Theobald S."/>
            <person name="Brandl J."/>
            <person name="Frisvad J.C."/>
            <person name="Nielsen K.F."/>
            <person name="Lyhne E.K."/>
            <person name="Kogle M.E."/>
            <person name="Kuo A."/>
            <person name="Riley R."/>
            <person name="Clum A."/>
            <person name="Nolan M."/>
            <person name="Lipzen A."/>
            <person name="Salamov A."/>
            <person name="Henrissat B."/>
            <person name="Wiebenga A."/>
            <person name="De vries R.P."/>
            <person name="Grigoriev I.V."/>
            <person name="Mortensen U.H."/>
            <person name="Andersen M.R."/>
            <person name="Baker S.E."/>
        </authorList>
    </citation>
    <scope>NUCLEOTIDE SEQUENCE [LARGE SCALE GENOMIC DNA]</scope>
    <source>
        <strain evidence="2 3">CBS 313.89</strain>
    </source>
</reference>
<dbReference type="Proteomes" id="UP000249789">
    <property type="component" value="Unassembled WGS sequence"/>
</dbReference>
<dbReference type="VEuPathDB" id="FungiDB:BO72DRAFT_459138"/>
<feature type="compositionally biased region" description="Basic and acidic residues" evidence="1">
    <location>
        <begin position="165"/>
        <end position="184"/>
    </location>
</feature>
<dbReference type="RefSeq" id="XP_040801026.1">
    <property type="nucleotide sequence ID" value="XM_040946411.1"/>
</dbReference>
<organism evidence="2 3">
    <name type="scientific">Aspergillus fijiensis CBS 313.89</name>
    <dbReference type="NCBI Taxonomy" id="1448319"/>
    <lineage>
        <taxon>Eukaryota</taxon>
        <taxon>Fungi</taxon>
        <taxon>Dikarya</taxon>
        <taxon>Ascomycota</taxon>
        <taxon>Pezizomycotina</taxon>
        <taxon>Eurotiomycetes</taxon>
        <taxon>Eurotiomycetidae</taxon>
        <taxon>Eurotiales</taxon>
        <taxon>Aspergillaceae</taxon>
        <taxon>Aspergillus</taxon>
    </lineage>
</organism>
<name>A0A8G1RUJ3_9EURO</name>
<evidence type="ECO:0000313" key="3">
    <source>
        <dbReference type="Proteomes" id="UP000249789"/>
    </source>
</evidence>